<evidence type="ECO:0000259" key="12">
    <source>
        <dbReference type="Pfam" id="PF13609"/>
    </source>
</evidence>
<keyword evidence="7" id="KW-0406">Ion transport</keyword>
<dbReference type="GO" id="GO:0009279">
    <property type="term" value="C:cell outer membrane"/>
    <property type="evidence" value="ECO:0007669"/>
    <property type="project" value="UniProtKB-SubCell"/>
</dbReference>
<keyword evidence="9" id="KW-0472">Membrane</keyword>
<keyword evidence="6 11" id="KW-0732">Signal</keyword>
<dbReference type="InterPro" id="IPR023614">
    <property type="entry name" value="Porin_dom_sf"/>
</dbReference>
<dbReference type="Pfam" id="PF13609">
    <property type="entry name" value="Porin_4"/>
    <property type="match status" value="1"/>
</dbReference>
<dbReference type="GO" id="GO:0046930">
    <property type="term" value="C:pore complex"/>
    <property type="evidence" value="ECO:0007669"/>
    <property type="project" value="UniProtKB-KW"/>
</dbReference>
<evidence type="ECO:0000256" key="6">
    <source>
        <dbReference type="ARBA" id="ARBA00022729"/>
    </source>
</evidence>
<dbReference type="PANTHER" id="PTHR34501">
    <property type="entry name" value="PROTEIN YDDL-RELATED"/>
    <property type="match status" value="1"/>
</dbReference>
<evidence type="ECO:0000256" key="4">
    <source>
        <dbReference type="ARBA" id="ARBA00022452"/>
    </source>
</evidence>
<evidence type="ECO:0000256" key="7">
    <source>
        <dbReference type="ARBA" id="ARBA00023065"/>
    </source>
</evidence>
<dbReference type="Gene3D" id="2.40.160.10">
    <property type="entry name" value="Porin"/>
    <property type="match status" value="1"/>
</dbReference>
<dbReference type="GO" id="GO:0006811">
    <property type="term" value="P:monoatomic ion transport"/>
    <property type="evidence" value="ECO:0007669"/>
    <property type="project" value="UniProtKB-KW"/>
</dbReference>
<dbReference type="InterPro" id="IPR050298">
    <property type="entry name" value="Gram-neg_bact_OMP"/>
</dbReference>
<keyword evidence="14" id="KW-1185">Reference proteome</keyword>
<dbReference type="Proteomes" id="UP000295509">
    <property type="component" value="Unassembled WGS sequence"/>
</dbReference>
<dbReference type="SUPFAM" id="SSF56935">
    <property type="entry name" value="Porins"/>
    <property type="match status" value="1"/>
</dbReference>
<organism evidence="13 14">
    <name type="scientific">Paraburkholderia rhizosphaerae</name>
    <dbReference type="NCBI Taxonomy" id="480658"/>
    <lineage>
        <taxon>Bacteria</taxon>
        <taxon>Pseudomonadati</taxon>
        <taxon>Pseudomonadota</taxon>
        <taxon>Betaproteobacteria</taxon>
        <taxon>Burkholderiales</taxon>
        <taxon>Burkholderiaceae</taxon>
        <taxon>Paraburkholderia</taxon>
    </lineage>
</organism>
<feature type="domain" description="Porin" evidence="12">
    <location>
        <begin position="9"/>
        <end position="350"/>
    </location>
</feature>
<evidence type="ECO:0000256" key="2">
    <source>
        <dbReference type="ARBA" id="ARBA00011233"/>
    </source>
</evidence>
<dbReference type="EMBL" id="SORE01000004">
    <property type="protein sequence ID" value="TDY52732.1"/>
    <property type="molecule type" value="Genomic_DNA"/>
</dbReference>
<keyword evidence="3" id="KW-0813">Transport</keyword>
<evidence type="ECO:0000256" key="8">
    <source>
        <dbReference type="ARBA" id="ARBA00023114"/>
    </source>
</evidence>
<keyword evidence="8" id="KW-0626">Porin</keyword>
<comment type="subunit">
    <text evidence="2">Homotrimer.</text>
</comment>
<feature type="chain" id="PRO_5020833738" evidence="11">
    <location>
        <begin position="20"/>
        <end position="388"/>
    </location>
</feature>
<evidence type="ECO:0000256" key="10">
    <source>
        <dbReference type="ARBA" id="ARBA00023237"/>
    </source>
</evidence>
<sequence>MKKKALFAMLSIWSLSSHAQSSVTLYGLIDEGFEAASNTAVPGSRSGARLFRLDSTFGLNSSRWGLRGTEDLGGGLHSLFVLESGFELNTGKLQQGGAEFGRQAYVGISSDRFGTVTLGRQYDSVVDFIGRFEFGTSNVGTLHAAHPADLDNINDTRRTNNAIKFHSASLSGFSFEGLYSFGGVPGSSGTNSEFSLAAGYTGGPIDLGIAYLNAKNPAASLFGSNPTDTAASNGLTATPILSGYATANSYQVVAAGGAYKLGRWQFGSTYSNIRFGGIGALEQATAVFNDVEGSVQYQFTPQLRAGVAYNYLHGSEVNATVGGATYNQVSAGADYALSGRTDIYVAALYQTAHGDDSTGRGAVANLNGISASSNRYQSLVRVGLRHRF</sequence>
<dbReference type="PANTHER" id="PTHR34501:SF9">
    <property type="entry name" value="MAJOR OUTER MEMBRANE PROTEIN P.IA"/>
    <property type="match status" value="1"/>
</dbReference>
<dbReference type="AlphaFoldDB" id="A0A4R8M066"/>
<keyword evidence="5" id="KW-0812">Transmembrane</keyword>
<evidence type="ECO:0000313" key="13">
    <source>
        <dbReference type="EMBL" id="TDY52732.1"/>
    </source>
</evidence>
<keyword evidence="10" id="KW-0998">Cell outer membrane</keyword>
<dbReference type="CDD" id="cd00342">
    <property type="entry name" value="gram_neg_porins"/>
    <property type="match status" value="1"/>
</dbReference>
<keyword evidence="4" id="KW-1134">Transmembrane beta strand</keyword>
<reference evidence="13 14" key="1">
    <citation type="submission" date="2019-03" db="EMBL/GenBank/DDBJ databases">
        <title>Genomic Encyclopedia of Type Strains, Phase III (KMG-III): the genomes of soil and plant-associated and newly described type strains.</title>
        <authorList>
            <person name="Whitman W."/>
        </authorList>
    </citation>
    <scope>NUCLEOTIDE SEQUENCE [LARGE SCALE GENOMIC DNA]</scope>
    <source>
        <strain evidence="13 14">LMG 29544</strain>
    </source>
</reference>
<name>A0A4R8M066_9BURK</name>
<protein>
    <submittedName>
        <fullName evidence="13">Putative porin</fullName>
    </submittedName>
</protein>
<comment type="caution">
    <text evidence="13">The sequence shown here is derived from an EMBL/GenBank/DDBJ whole genome shotgun (WGS) entry which is preliminary data.</text>
</comment>
<feature type="signal peptide" evidence="11">
    <location>
        <begin position="1"/>
        <end position="19"/>
    </location>
</feature>
<comment type="subcellular location">
    <subcellularLocation>
        <location evidence="1">Cell outer membrane</location>
        <topology evidence="1">Multi-pass membrane protein</topology>
    </subcellularLocation>
</comment>
<evidence type="ECO:0000256" key="3">
    <source>
        <dbReference type="ARBA" id="ARBA00022448"/>
    </source>
</evidence>
<evidence type="ECO:0000256" key="1">
    <source>
        <dbReference type="ARBA" id="ARBA00004571"/>
    </source>
</evidence>
<evidence type="ECO:0000256" key="11">
    <source>
        <dbReference type="SAM" id="SignalP"/>
    </source>
</evidence>
<evidence type="ECO:0000256" key="9">
    <source>
        <dbReference type="ARBA" id="ARBA00023136"/>
    </source>
</evidence>
<proteinExistence type="predicted"/>
<gene>
    <name evidence="13" type="ORF">BX592_10414</name>
</gene>
<dbReference type="RefSeq" id="WP_134190775.1">
    <property type="nucleotide sequence ID" value="NZ_JBHLUW010000002.1"/>
</dbReference>
<dbReference type="InterPro" id="IPR033900">
    <property type="entry name" value="Gram_neg_porin_domain"/>
</dbReference>
<evidence type="ECO:0000313" key="14">
    <source>
        <dbReference type="Proteomes" id="UP000295509"/>
    </source>
</evidence>
<dbReference type="OrthoDB" id="8982743at2"/>
<accession>A0A4R8M066</accession>
<dbReference type="GO" id="GO:0015288">
    <property type="term" value="F:porin activity"/>
    <property type="evidence" value="ECO:0007669"/>
    <property type="project" value="UniProtKB-KW"/>
</dbReference>
<evidence type="ECO:0000256" key="5">
    <source>
        <dbReference type="ARBA" id="ARBA00022692"/>
    </source>
</evidence>